<feature type="coiled-coil region" evidence="1">
    <location>
        <begin position="223"/>
        <end position="257"/>
    </location>
</feature>
<evidence type="ECO:0000256" key="2">
    <source>
        <dbReference type="SAM" id="MobiDB-lite"/>
    </source>
</evidence>
<organism evidence="3 4">
    <name type="scientific">Pholiota conissans</name>
    <dbReference type="NCBI Taxonomy" id="109636"/>
    <lineage>
        <taxon>Eukaryota</taxon>
        <taxon>Fungi</taxon>
        <taxon>Dikarya</taxon>
        <taxon>Basidiomycota</taxon>
        <taxon>Agaricomycotina</taxon>
        <taxon>Agaricomycetes</taxon>
        <taxon>Agaricomycetidae</taxon>
        <taxon>Agaricales</taxon>
        <taxon>Agaricineae</taxon>
        <taxon>Strophariaceae</taxon>
        <taxon>Pholiota</taxon>
    </lineage>
</organism>
<dbReference type="AlphaFoldDB" id="A0A9P5YXZ9"/>
<dbReference type="Proteomes" id="UP000807469">
    <property type="component" value="Unassembled WGS sequence"/>
</dbReference>
<sequence>MSTLLAVSKFLGGRNRERQRVDSTSNPVPINTLDSQNDIAPQDAPKNLPSKFSNVVSSTFISSPLSTLKARRTRTDSILESSSDANSLSRSSYFRTPVAENLPSKAIGPTKTNDVEERLRQSEMQNAELDGAKKRAQDLEERDQALIHSRDMQEKAQARIRELEDVLKSVEAGLNSKSQMLDALTIDPEELQSQIDTLKTDLQQAVSVSKTVEEERDRALDHAREANDAQVAAEARIQALEDDLTRKSEAVDKLTTDTDRMQTQIDALTTDILHSTSAYKDSQLHVHVLEDAQTTTTARIQELGNDVESTKAELSSNVEALVVLTTSSESLQSKIDALTADLRNSVVTSKTLEEERNQAQLRTSELEIAQTMAMARIQELEGDLSTTGEELTSKIRENYDLIASAAALQSQIDVVAMDLRMRVEELDQERIYVQVLTREGEEHRASSQKHSRDLEDQRDDAIVSAKNANVAFVEAQACIHALEDELSSQSQTISALTSTSGILESKVESLTTDLRDAVAVRKDMEDERDSALSCTRDLADTHRQAQARNRALEDALRSTKTELNSKAEVLDALTASCEAQRLQIDALKSDLHDALAIRKDIEAELDSVFVRARTSEEVHEKALAQIQALGDVVKSTKAEVSSKSQEIDALNSRSKVLQSEIDTLKSALHDALAVSKLREEERDTALIHIRDARVSQETAQVHIQELGNALKSTMDELSSKSQALDALTATSKALQSDIDALKWELQDALAISMQREEERDNTLILARESEDAHGKALERIRALEDALQSTSNHRYIP</sequence>
<keyword evidence="4" id="KW-1185">Reference proteome</keyword>
<feature type="region of interest" description="Disordered" evidence="2">
    <location>
        <begin position="438"/>
        <end position="457"/>
    </location>
</feature>
<evidence type="ECO:0000256" key="1">
    <source>
        <dbReference type="SAM" id="Coils"/>
    </source>
</evidence>
<dbReference type="EMBL" id="MU155267">
    <property type="protein sequence ID" value="KAF9477236.1"/>
    <property type="molecule type" value="Genomic_DNA"/>
</dbReference>
<feature type="coiled-coil region" evidence="1">
    <location>
        <begin position="122"/>
        <end position="173"/>
    </location>
</feature>
<evidence type="ECO:0000313" key="3">
    <source>
        <dbReference type="EMBL" id="KAF9477236.1"/>
    </source>
</evidence>
<dbReference type="PANTHER" id="PTHR23161">
    <property type="entry name" value="PROTEIN CIP2A"/>
    <property type="match status" value="1"/>
</dbReference>
<dbReference type="PANTHER" id="PTHR23161:SF2">
    <property type="entry name" value="PROTEIN CIP2A"/>
    <property type="match status" value="1"/>
</dbReference>
<name>A0A9P5YXZ9_9AGAR</name>
<protein>
    <submittedName>
        <fullName evidence="3">Uncharacterized protein</fullName>
    </submittedName>
</protein>
<comment type="caution">
    <text evidence="3">The sequence shown here is derived from an EMBL/GenBank/DDBJ whole genome shotgun (WGS) entry which is preliminary data.</text>
</comment>
<feature type="coiled-coil region" evidence="1">
    <location>
        <begin position="507"/>
        <end position="604"/>
    </location>
</feature>
<keyword evidence="1" id="KW-0175">Coiled coil</keyword>
<feature type="compositionally biased region" description="Polar residues" evidence="2">
    <location>
        <begin position="22"/>
        <end position="39"/>
    </location>
</feature>
<feature type="coiled-coil region" evidence="1">
    <location>
        <begin position="633"/>
        <end position="667"/>
    </location>
</feature>
<reference evidence="3" key="1">
    <citation type="submission" date="2020-11" db="EMBL/GenBank/DDBJ databases">
        <authorList>
            <consortium name="DOE Joint Genome Institute"/>
            <person name="Ahrendt S."/>
            <person name="Riley R."/>
            <person name="Andreopoulos W."/>
            <person name="Labutti K."/>
            <person name="Pangilinan J."/>
            <person name="Ruiz-Duenas F.J."/>
            <person name="Barrasa J.M."/>
            <person name="Sanchez-Garcia M."/>
            <person name="Camarero S."/>
            <person name="Miyauchi S."/>
            <person name="Serrano A."/>
            <person name="Linde D."/>
            <person name="Babiker R."/>
            <person name="Drula E."/>
            <person name="Ayuso-Fernandez I."/>
            <person name="Pacheco R."/>
            <person name="Padilla G."/>
            <person name="Ferreira P."/>
            <person name="Barriuso J."/>
            <person name="Kellner H."/>
            <person name="Castanera R."/>
            <person name="Alfaro M."/>
            <person name="Ramirez L."/>
            <person name="Pisabarro A.G."/>
            <person name="Kuo A."/>
            <person name="Tritt A."/>
            <person name="Lipzen A."/>
            <person name="He G."/>
            <person name="Yan M."/>
            <person name="Ng V."/>
            <person name="Cullen D."/>
            <person name="Martin F."/>
            <person name="Rosso M.-N."/>
            <person name="Henrissat B."/>
            <person name="Hibbett D."/>
            <person name="Martinez A.T."/>
            <person name="Grigoriev I.V."/>
        </authorList>
    </citation>
    <scope>NUCLEOTIDE SEQUENCE</scope>
    <source>
        <strain evidence="3">CIRM-BRFM 674</strain>
    </source>
</reference>
<accession>A0A9P5YXZ9</accession>
<gene>
    <name evidence="3" type="ORF">BDN70DRAFT_881393</name>
</gene>
<evidence type="ECO:0000313" key="4">
    <source>
        <dbReference type="Proteomes" id="UP000807469"/>
    </source>
</evidence>
<feature type="region of interest" description="Disordered" evidence="2">
    <location>
        <begin position="15"/>
        <end position="46"/>
    </location>
</feature>
<proteinExistence type="predicted"/>
<dbReference type="InterPro" id="IPR042510">
    <property type="entry name" value="CIP2A"/>
</dbReference>